<dbReference type="SUPFAM" id="SSF161098">
    <property type="entry name" value="MetI-like"/>
    <property type="match status" value="1"/>
</dbReference>
<feature type="transmembrane region" description="Helical" evidence="7">
    <location>
        <begin position="9"/>
        <end position="27"/>
    </location>
</feature>
<proteinExistence type="inferred from homology"/>
<evidence type="ECO:0000313" key="10">
    <source>
        <dbReference type="Proteomes" id="UP000317243"/>
    </source>
</evidence>
<keyword evidence="2 7" id="KW-0813">Transport</keyword>
<dbReference type="CDD" id="cd06261">
    <property type="entry name" value="TM_PBP2"/>
    <property type="match status" value="1"/>
</dbReference>
<dbReference type="PANTHER" id="PTHR43163:SF6">
    <property type="entry name" value="DIPEPTIDE TRANSPORT SYSTEM PERMEASE PROTEIN DPPB-RELATED"/>
    <property type="match status" value="1"/>
</dbReference>
<dbReference type="Proteomes" id="UP000317243">
    <property type="component" value="Unassembled WGS sequence"/>
</dbReference>
<feature type="transmembrane region" description="Helical" evidence="7">
    <location>
        <begin position="291"/>
        <end position="317"/>
    </location>
</feature>
<dbReference type="EMBL" id="SIHI01000001">
    <property type="protein sequence ID" value="TWT57559.1"/>
    <property type="molecule type" value="Genomic_DNA"/>
</dbReference>
<evidence type="ECO:0000259" key="8">
    <source>
        <dbReference type="PROSITE" id="PS50928"/>
    </source>
</evidence>
<evidence type="ECO:0000256" key="7">
    <source>
        <dbReference type="RuleBase" id="RU363032"/>
    </source>
</evidence>
<keyword evidence="4 7" id="KW-0812">Transmembrane</keyword>
<dbReference type="RefSeq" id="WP_146507381.1">
    <property type="nucleotide sequence ID" value="NZ_SIHI01000001.1"/>
</dbReference>
<feature type="transmembrane region" description="Helical" evidence="7">
    <location>
        <begin position="245"/>
        <end position="271"/>
    </location>
</feature>
<evidence type="ECO:0000256" key="2">
    <source>
        <dbReference type="ARBA" id="ARBA00022448"/>
    </source>
</evidence>
<reference evidence="9 10" key="1">
    <citation type="submission" date="2019-02" db="EMBL/GenBank/DDBJ databases">
        <title>Deep-cultivation of Planctomycetes and their phenomic and genomic characterization uncovers novel biology.</title>
        <authorList>
            <person name="Wiegand S."/>
            <person name="Jogler M."/>
            <person name="Boedeker C."/>
            <person name="Pinto D."/>
            <person name="Vollmers J."/>
            <person name="Rivas-Marin E."/>
            <person name="Kohn T."/>
            <person name="Peeters S.H."/>
            <person name="Heuer A."/>
            <person name="Rast P."/>
            <person name="Oberbeckmann S."/>
            <person name="Bunk B."/>
            <person name="Jeske O."/>
            <person name="Meyerdierks A."/>
            <person name="Storesund J.E."/>
            <person name="Kallscheuer N."/>
            <person name="Luecker S."/>
            <person name="Lage O.M."/>
            <person name="Pohl T."/>
            <person name="Merkel B.J."/>
            <person name="Hornburger P."/>
            <person name="Mueller R.-W."/>
            <person name="Bruemmer F."/>
            <person name="Labrenz M."/>
            <person name="Spormann A.M."/>
            <person name="Op Den Camp H."/>
            <person name="Overmann J."/>
            <person name="Amann R."/>
            <person name="Jetten M.S.M."/>
            <person name="Mascher T."/>
            <person name="Medema M.H."/>
            <person name="Devos D.P."/>
            <person name="Kaster A.-K."/>
            <person name="Ovreas L."/>
            <person name="Rohde M."/>
            <person name="Galperin M.Y."/>
            <person name="Jogler C."/>
        </authorList>
    </citation>
    <scope>NUCLEOTIDE SEQUENCE [LARGE SCALE GENOMIC DNA]</scope>
    <source>
        <strain evidence="9 10">KOR42</strain>
    </source>
</reference>
<comment type="caution">
    <text evidence="9">The sequence shown here is derived from an EMBL/GenBank/DDBJ whole genome shotgun (WGS) entry which is preliminary data.</text>
</comment>
<dbReference type="Pfam" id="PF19300">
    <property type="entry name" value="BPD_transp_1_N"/>
    <property type="match status" value="1"/>
</dbReference>
<sequence length="326" mass="36788">MISFLVRRIAIGVVTLMLITFIIFGLIRNMPGTPITMDLQDPEVQFSKERIAQLEAAYGLDKPWPLAYVHWLGNAVQGDLGRSYKQKIGVTRVIFDRLGPTLLLSVPSLFLAFLLSIPLGIYAGANAGSRNERILSTILYMLYSLPSFVAALFLQLWLAVYWEWFPLEGIQSNTHNSMSSTQQVFDYLWHAFLPVICLTYGSLAYDSRFVRANLQEVLRQDYIRTAKAKGLSPRRVMWQHAFRNTLIPFVTLVGLTLPSLVSGSVIIEGIFSWPGMGLELLQSITERDYPVVMGITLVYSVMTLISQLLADVFYAVVDPRVRLDNN</sequence>
<name>A0A5C5X4Q0_9PLAN</name>
<evidence type="ECO:0000256" key="4">
    <source>
        <dbReference type="ARBA" id="ARBA00022692"/>
    </source>
</evidence>
<accession>A0A5C5X4Q0</accession>
<keyword evidence="6 7" id="KW-0472">Membrane</keyword>
<evidence type="ECO:0000313" key="9">
    <source>
        <dbReference type="EMBL" id="TWT57559.1"/>
    </source>
</evidence>
<dbReference type="OrthoDB" id="9773221at2"/>
<feature type="transmembrane region" description="Helical" evidence="7">
    <location>
        <begin position="137"/>
        <end position="158"/>
    </location>
</feature>
<feature type="transmembrane region" description="Helical" evidence="7">
    <location>
        <begin position="102"/>
        <end position="125"/>
    </location>
</feature>
<dbReference type="GO" id="GO:0055085">
    <property type="term" value="P:transmembrane transport"/>
    <property type="evidence" value="ECO:0007669"/>
    <property type="project" value="InterPro"/>
</dbReference>
<dbReference type="PANTHER" id="PTHR43163">
    <property type="entry name" value="DIPEPTIDE TRANSPORT SYSTEM PERMEASE PROTEIN DPPB-RELATED"/>
    <property type="match status" value="1"/>
</dbReference>
<organism evidence="9 10">
    <name type="scientific">Thalassoglobus neptunius</name>
    <dbReference type="NCBI Taxonomy" id="1938619"/>
    <lineage>
        <taxon>Bacteria</taxon>
        <taxon>Pseudomonadati</taxon>
        <taxon>Planctomycetota</taxon>
        <taxon>Planctomycetia</taxon>
        <taxon>Planctomycetales</taxon>
        <taxon>Planctomycetaceae</taxon>
        <taxon>Thalassoglobus</taxon>
    </lineage>
</organism>
<dbReference type="Gene3D" id="1.10.3720.10">
    <property type="entry name" value="MetI-like"/>
    <property type="match status" value="1"/>
</dbReference>
<dbReference type="InterPro" id="IPR035906">
    <property type="entry name" value="MetI-like_sf"/>
</dbReference>
<feature type="transmembrane region" description="Helical" evidence="7">
    <location>
        <begin position="187"/>
        <end position="205"/>
    </location>
</feature>
<dbReference type="InterPro" id="IPR000515">
    <property type="entry name" value="MetI-like"/>
</dbReference>
<dbReference type="GO" id="GO:0005886">
    <property type="term" value="C:plasma membrane"/>
    <property type="evidence" value="ECO:0007669"/>
    <property type="project" value="UniProtKB-SubCell"/>
</dbReference>
<evidence type="ECO:0000256" key="6">
    <source>
        <dbReference type="ARBA" id="ARBA00023136"/>
    </source>
</evidence>
<dbReference type="AlphaFoldDB" id="A0A5C5X4Q0"/>
<dbReference type="PROSITE" id="PS50928">
    <property type="entry name" value="ABC_TM1"/>
    <property type="match status" value="1"/>
</dbReference>
<evidence type="ECO:0000256" key="1">
    <source>
        <dbReference type="ARBA" id="ARBA00004651"/>
    </source>
</evidence>
<evidence type="ECO:0000256" key="3">
    <source>
        <dbReference type="ARBA" id="ARBA00022475"/>
    </source>
</evidence>
<keyword evidence="10" id="KW-1185">Reference proteome</keyword>
<evidence type="ECO:0000256" key="5">
    <source>
        <dbReference type="ARBA" id="ARBA00022989"/>
    </source>
</evidence>
<comment type="subcellular location">
    <subcellularLocation>
        <location evidence="1 7">Cell membrane</location>
        <topology evidence="1 7">Multi-pass membrane protein</topology>
    </subcellularLocation>
</comment>
<protein>
    <submittedName>
        <fullName evidence="9">Dipeptide transport system permease protein DppB</fullName>
    </submittedName>
</protein>
<feature type="domain" description="ABC transmembrane type-1" evidence="8">
    <location>
        <begin position="98"/>
        <end position="310"/>
    </location>
</feature>
<comment type="similarity">
    <text evidence="7">Belongs to the binding-protein-dependent transport system permease family.</text>
</comment>
<gene>
    <name evidence="9" type="primary">dppB</name>
    <name evidence="9" type="ORF">KOR42_09200</name>
</gene>
<dbReference type="Pfam" id="PF00528">
    <property type="entry name" value="BPD_transp_1"/>
    <property type="match status" value="1"/>
</dbReference>
<keyword evidence="3" id="KW-1003">Cell membrane</keyword>
<dbReference type="InterPro" id="IPR045621">
    <property type="entry name" value="BPD_transp_1_N"/>
</dbReference>
<keyword evidence="5 7" id="KW-1133">Transmembrane helix</keyword>